<dbReference type="OrthoDB" id="5831190at2759"/>
<keyword evidence="9" id="KW-0812">Transmembrane</keyword>
<dbReference type="Proteomes" id="UP000221165">
    <property type="component" value="Unassembled WGS sequence"/>
</dbReference>
<evidence type="ECO:0000313" key="11">
    <source>
        <dbReference type="Proteomes" id="UP000221165"/>
    </source>
</evidence>
<dbReference type="VEuPathDB" id="ToxoDB:CSUI_008370"/>
<keyword evidence="9" id="KW-0472">Membrane</keyword>
<dbReference type="GeneID" id="94431715"/>
<evidence type="ECO:0000256" key="7">
    <source>
        <dbReference type="ARBA" id="ARBA00029321"/>
    </source>
</evidence>
<proteinExistence type="inferred from homology"/>
<evidence type="ECO:0000256" key="6">
    <source>
        <dbReference type="ARBA" id="ARBA00023235"/>
    </source>
</evidence>
<dbReference type="GO" id="GO:0006096">
    <property type="term" value="P:glycolytic process"/>
    <property type="evidence" value="ECO:0007669"/>
    <property type="project" value="UniProtKB-UniPathway"/>
</dbReference>
<dbReference type="PROSITE" id="PS00174">
    <property type="entry name" value="P_GLUCOSE_ISOMERASE_2"/>
    <property type="match status" value="1"/>
</dbReference>
<dbReference type="PANTHER" id="PTHR11469">
    <property type="entry name" value="GLUCOSE-6-PHOSPHATE ISOMERASE"/>
    <property type="match status" value="1"/>
</dbReference>
<organism evidence="10 11">
    <name type="scientific">Cystoisospora suis</name>
    <dbReference type="NCBI Taxonomy" id="483139"/>
    <lineage>
        <taxon>Eukaryota</taxon>
        <taxon>Sar</taxon>
        <taxon>Alveolata</taxon>
        <taxon>Apicomplexa</taxon>
        <taxon>Conoidasida</taxon>
        <taxon>Coccidia</taxon>
        <taxon>Eucoccidiorida</taxon>
        <taxon>Eimeriorina</taxon>
        <taxon>Sarcocystidae</taxon>
        <taxon>Cystoisospora</taxon>
    </lineage>
</organism>
<dbReference type="Pfam" id="PF00342">
    <property type="entry name" value="PGI"/>
    <property type="match status" value="1"/>
</dbReference>
<dbReference type="EC" id="5.3.1.9" evidence="3 8"/>
<keyword evidence="5 8" id="KW-0324">Glycolysis</keyword>
<comment type="catalytic activity">
    <reaction evidence="7 8">
        <text>alpha-D-glucose 6-phosphate = beta-D-fructose 6-phosphate</text>
        <dbReference type="Rhea" id="RHEA:11816"/>
        <dbReference type="ChEBI" id="CHEBI:57634"/>
        <dbReference type="ChEBI" id="CHEBI:58225"/>
        <dbReference type="EC" id="5.3.1.9"/>
    </reaction>
</comment>
<dbReference type="InterPro" id="IPR046348">
    <property type="entry name" value="SIS_dom_sf"/>
</dbReference>
<evidence type="ECO:0000256" key="8">
    <source>
        <dbReference type="RuleBase" id="RU000612"/>
    </source>
</evidence>
<protein>
    <recommendedName>
        <fullName evidence="3 8">Glucose-6-phosphate isomerase</fullName>
        <ecNumber evidence="3 8">5.3.1.9</ecNumber>
    </recommendedName>
</protein>
<dbReference type="Gene3D" id="1.10.1390.10">
    <property type="match status" value="1"/>
</dbReference>
<dbReference type="CDD" id="cd05016">
    <property type="entry name" value="SIS_PGI_2"/>
    <property type="match status" value="1"/>
</dbReference>
<evidence type="ECO:0000256" key="9">
    <source>
        <dbReference type="SAM" id="Phobius"/>
    </source>
</evidence>
<dbReference type="InterPro" id="IPR035476">
    <property type="entry name" value="SIS_PGI_1"/>
</dbReference>
<evidence type="ECO:0000256" key="1">
    <source>
        <dbReference type="ARBA" id="ARBA00004926"/>
    </source>
</evidence>
<name>A0A2C6KMV1_9APIC</name>
<dbReference type="SUPFAM" id="SSF53697">
    <property type="entry name" value="SIS domain"/>
    <property type="match status" value="1"/>
</dbReference>
<dbReference type="NCBIfam" id="NF001211">
    <property type="entry name" value="PRK00179.1"/>
    <property type="match status" value="1"/>
</dbReference>
<feature type="transmembrane region" description="Helical" evidence="9">
    <location>
        <begin position="49"/>
        <end position="68"/>
    </location>
</feature>
<dbReference type="HAMAP" id="MF_00473">
    <property type="entry name" value="G6P_isomerase"/>
    <property type="match status" value="1"/>
</dbReference>
<dbReference type="GO" id="GO:0004347">
    <property type="term" value="F:glucose-6-phosphate isomerase activity"/>
    <property type="evidence" value="ECO:0007669"/>
    <property type="project" value="UniProtKB-EC"/>
</dbReference>
<gene>
    <name evidence="10" type="ORF">CSUI_008370</name>
</gene>
<comment type="similarity">
    <text evidence="2 8">Belongs to the GPI family.</text>
</comment>
<dbReference type="GO" id="GO:0005829">
    <property type="term" value="C:cytosol"/>
    <property type="evidence" value="ECO:0007669"/>
    <property type="project" value="TreeGrafter"/>
</dbReference>
<dbReference type="GO" id="GO:0006094">
    <property type="term" value="P:gluconeogenesis"/>
    <property type="evidence" value="ECO:0007669"/>
    <property type="project" value="UniProtKB-KW"/>
</dbReference>
<dbReference type="GO" id="GO:0051156">
    <property type="term" value="P:glucose 6-phosphate metabolic process"/>
    <property type="evidence" value="ECO:0007669"/>
    <property type="project" value="TreeGrafter"/>
</dbReference>
<dbReference type="AlphaFoldDB" id="A0A2C6KMV1"/>
<reference evidence="10 11" key="1">
    <citation type="journal article" date="2017" name="Int. J. Parasitol.">
        <title>The genome of the protozoan parasite Cystoisospora suis and a reverse vaccinology approach to identify vaccine candidates.</title>
        <authorList>
            <person name="Palmieri N."/>
            <person name="Shrestha A."/>
            <person name="Ruttkowski B."/>
            <person name="Beck T."/>
            <person name="Vogl C."/>
            <person name="Tomley F."/>
            <person name="Blake D.P."/>
            <person name="Joachim A."/>
        </authorList>
    </citation>
    <scope>NUCLEOTIDE SEQUENCE [LARGE SCALE GENOMIC DNA]</scope>
    <source>
        <strain evidence="10 11">Wien I</strain>
    </source>
</reference>
<dbReference type="GO" id="GO:0048029">
    <property type="term" value="F:monosaccharide binding"/>
    <property type="evidence" value="ECO:0007669"/>
    <property type="project" value="TreeGrafter"/>
</dbReference>
<keyword evidence="11" id="KW-1185">Reference proteome</keyword>
<dbReference type="PROSITE" id="PS00765">
    <property type="entry name" value="P_GLUCOSE_ISOMERASE_1"/>
    <property type="match status" value="1"/>
</dbReference>
<evidence type="ECO:0000256" key="3">
    <source>
        <dbReference type="ARBA" id="ARBA00011952"/>
    </source>
</evidence>
<keyword evidence="9" id="KW-1133">Transmembrane helix</keyword>
<dbReference type="Gene3D" id="3.40.50.10490">
    <property type="entry name" value="Glucose-6-phosphate isomerase like protein, domain 1"/>
    <property type="match status" value="2"/>
</dbReference>
<dbReference type="InterPro" id="IPR035482">
    <property type="entry name" value="SIS_PGI_2"/>
</dbReference>
<evidence type="ECO:0000256" key="2">
    <source>
        <dbReference type="ARBA" id="ARBA00006604"/>
    </source>
</evidence>
<evidence type="ECO:0000256" key="4">
    <source>
        <dbReference type="ARBA" id="ARBA00022432"/>
    </source>
</evidence>
<evidence type="ECO:0000313" key="10">
    <source>
        <dbReference type="EMBL" id="PHJ17804.1"/>
    </source>
</evidence>
<dbReference type="InterPro" id="IPR023096">
    <property type="entry name" value="G6P_Isomerase_C"/>
</dbReference>
<dbReference type="PANTHER" id="PTHR11469:SF1">
    <property type="entry name" value="GLUCOSE-6-PHOSPHATE ISOMERASE"/>
    <property type="match status" value="1"/>
</dbReference>
<sequence length="677" mass="74997">MRGSTRRLRPAVAQCAGARERRSRSGLAYIAIVPAALARGKNSFRQRRARNTATTVFAFLLFLLVVIVNPVRGDRTAVFLGTDTLVSSKRDSFEMAPPSFEQAPAFSLLQQAKKELEHVSISSLVKDQTRNDAFYKETKVDIHLDFTRQRLNMSAFEQLLNLAGQREVSQMIQKMFSGELINTTEQRAAAHVALRVPQGQGEKFTIQGKDVLPEVHEVQDQIRDFTTRVRSGQILGYTGKSLTDVISIGIGGSYLGAEFVHYALAADSVASTKARGRRLHFLANVDPVDVFFAEHGFNPETTLVVIISKTFTTAETILNALTVRQWFSDYYGGNEAAIRAHFCAVSTNLEATEKFGIPRDRVFGFWDWVGGRFSVTSAVGLLPLSLQYGWDIVNEFLRGAHAMDVHFRETKFSENLPVIMGLLSVWNSSFWGYSNVAVLPYAQGLMRFPAHIQQLTMESNGKRVTCEGKAIPFEAGEIYFGEPGTNGQHSFYQLLHQGRVVPCEFIGVMQSQHNLQISGSHITNHDELMSNFFAQPDALAFGKSEGELQGENVPQAFIPHKTFPGNRPSTVLLLPKLTPFYIGQLLALYEHRTAVEGWMWGINSFDQYGVELGKVLAKNARSMIAAHREGKALPADADKGFNPVTKKMMMHYLKHTGSGSGQGVLHAGAPSSAARDE</sequence>
<dbReference type="EMBL" id="MIGC01004666">
    <property type="protein sequence ID" value="PHJ17804.1"/>
    <property type="molecule type" value="Genomic_DNA"/>
</dbReference>
<accession>A0A2C6KMV1</accession>
<dbReference type="PROSITE" id="PS51463">
    <property type="entry name" value="P_GLUCOSE_ISOMERASE_3"/>
    <property type="match status" value="1"/>
</dbReference>
<evidence type="ECO:0000256" key="5">
    <source>
        <dbReference type="ARBA" id="ARBA00023152"/>
    </source>
</evidence>
<comment type="caution">
    <text evidence="10">The sequence shown here is derived from an EMBL/GenBank/DDBJ whole genome shotgun (WGS) entry which is preliminary data.</text>
</comment>
<dbReference type="InterPro" id="IPR018189">
    <property type="entry name" value="Phosphoglucose_isomerase_CS"/>
</dbReference>
<dbReference type="PRINTS" id="PR00662">
    <property type="entry name" value="G6PISOMERASE"/>
</dbReference>
<dbReference type="GO" id="GO:0097367">
    <property type="term" value="F:carbohydrate derivative binding"/>
    <property type="evidence" value="ECO:0007669"/>
    <property type="project" value="InterPro"/>
</dbReference>
<comment type="pathway">
    <text evidence="1 8">Carbohydrate degradation; glycolysis; D-glyceraldehyde 3-phosphate and glycerone phosphate from D-glucose: step 2/4.</text>
</comment>
<dbReference type="CDD" id="cd05015">
    <property type="entry name" value="SIS_PGI_1"/>
    <property type="match status" value="1"/>
</dbReference>
<keyword evidence="6 8" id="KW-0413">Isomerase</keyword>
<keyword evidence="4 8" id="KW-0312">Gluconeogenesis</keyword>
<dbReference type="RefSeq" id="XP_067919518.1">
    <property type="nucleotide sequence ID" value="XM_068068504.1"/>
</dbReference>
<dbReference type="InterPro" id="IPR001672">
    <property type="entry name" value="G6P_Isomerase"/>
</dbReference>
<dbReference type="UniPathway" id="UPA00109">
    <property type="reaction ID" value="UER00181"/>
</dbReference>